<dbReference type="NCBIfam" id="TIGR00055">
    <property type="entry name" value="uppS"/>
    <property type="match status" value="1"/>
</dbReference>
<evidence type="ECO:0000256" key="2">
    <source>
        <dbReference type="HAMAP-Rule" id="MF_01139"/>
    </source>
</evidence>
<dbReference type="SUPFAM" id="SSF64005">
    <property type="entry name" value="Undecaprenyl diphosphate synthase"/>
    <property type="match status" value="1"/>
</dbReference>
<feature type="binding site" evidence="2">
    <location>
        <begin position="25"/>
        <end position="28"/>
    </location>
    <ligand>
        <name>substrate</name>
    </ligand>
</feature>
<proteinExistence type="inferred from homology"/>
<feature type="active site" evidence="2">
    <location>
        <position position="24"/>
    </location>
</feature>
<dbReference type="FunFam" id="3.40.1180.10:FF:000001">
    <property type="entry name" value="(2E,6E)-farnesyl-diphosphate-specific ditrans,polycis-undecaprenyl-diphosphate synthase"/>
    <property type="match status" value="1"/>
</dbReference>
<evidence type="ECO:0000256" key="1">
    <source>
        <dbReference type="ARBA" id="ARBA00022679"/>
    </source>
</evidence>
<dbReference type="RefSeq" id="WP_094475125.1">
    <property type="nucleotide sequence ID" value="NZ_NOXT01000125.1"/>
</dbReference>
<accession>A0A255Y554</accession>
<feature type="binding site" evidence="2">
    <location>
        <position position="73"/>
    </location>
    <ligand>
        <name>substrate</name>
    </ligand>
</feature>
<feature type="binding site" evidence="2">
    <location>
        <position position="211"/>
    </location>
    <ligand>
        <name>Mg(2+)</name>
        <dbReference type="ChEBI" id="CHEBI:18420"/>
    </ligand>
</feature>
<dbReference type="EMBL" id="NOXT01000125">
    <property type="protein sequence ID" value="OYQ24318.1"/>
    <property type="molecule type" value="Genomic_DNA"/>
</dbReference>
<comment type="caution">
    <text evidence="3">The sequence shown here is derived from an EMBL/GenBank/DDBJ whole genome shotgun (WGS) entry which is preliminary data.</text>
</comment>
<feature type="binding site" evidence="2">
    <location>
        <begin position="198"/>
        <end position="200"/>
    </location>
    <ligand>
        <name>substrate</name>
    </ligand>
</feature>
<comment type="cofactor">
    <cofactor evidence="2">
        <name>Mg(2+)</name>
        <dbReference type="ChEBI" id="CHEBI:18420"/>
    </cofactor>
    <text evidence="2">Binds 2 magnesium ions per subunit.</text>
</comment>
<dbReference type="InterPro" id="IPR001441">
    <property type="entry name" value="UPP_synth-like"/>
</dbReference>
<dbReference type="EC" id="2.5.1.-" evidence="2"/>
<comment type="similarity">
    <text evidence="2">Belongs to the UPP synthase family.</text>
</comment>
<keyword evidence="1 2" id="KW-0808">Transferase</keyword>
<evidence type="ECO:0000313" key="3">
    <source>
        <dbReference type="EMBL" id="OYQ24318.1"/>
    </source>
</evidence>
<dbReference type="GO" id="GO:0005829">
    <property type="term" value="C:cytosol"/>
    <property type="evidence" value="ECO:0007669"/>
    <property type="project" value="TreeGrafter"/>
</dbReference>
<feature type="binding site" evidence="2">
    <location>
        <begin position="69"/>
        <end position="71"/>
    </location>
    <ligand>
        <name>substrate</name>
    </ligand>
</feature>
<reference evidence="3 4" key="1">
    <citation type="submission" date="2017-07" db="EMBL/GenBank/DDBJ databases">
        <title>Sandarakinorhabdus cyanobacteriorum sp. nov., a novel bacterium isolated from cyanobacterial aggregates in a eutrophic lake.</title>
        <authorList>
            <person name="Cai H."/>
        </authorList>
    </citation>
    <scope>NUCLEOTIDE SEQUENCE [LARGE SCALE GENOMIC DNA]</scope>
    <source>
        <strain evidence="3 4">TH057</strain>
    </source>
</reference>
<dbReference type="HAMAP" id="MF_01139">
    <property type="entry name" value="ISPT"/>
    <property type="match status" value="1"/>
</dbReference>
<feature type="binding site" evidence="2">
    <location>
        <position position="41"/>
    </location>
    <ligand>
        <name>substrate</name>
    </ligand>
</feature>
<dbReference type="NCBIfam" id="NF011408">
    <property type="entry name" value="PRK14834.1"/>
    <property type="match status" value="1"/>
</dbReference>
<feature type="binding site" evidence="2">
    <location>
        <position position="37"/>
    </location>
    <ligand>
        <name>substrate</name>
    </ligand>
</feature>
<feature type="active site" description="Proton acceptor" evidence="2">
    <location>
        <position position="72"/>
    </location>
</feature>
<dbReference type="OrthoDB" id="4191603at2"/>
<dbReference type="AlphaFoldDB" id="A0A255Y554"/>
<dbReference type="Pfam" id="PF01255">
    <property type="entry name" value="Prenyltransf"/>
    <property type="match status" value="1"/>
</dbReference>
<dbReference type="GO" id="GO:0016094">
    <property type="term" value="P:polyprenol biosynthetic process"/>
    <property type="evidence" value="ECO:0007669"/>
    <property type="project" value="TreeGrafter"/>
</dbReference>
<protein>
    <recommendedName>
        <fullName evidence="2">Isoprenyl transferase</fullName>
        <ecNumber evidence="2">2.5.1.-</ecNumber>
    </recommendedName>
</protein>
<name>A0A255Y554_9SPHN</name>
<keyword evidence="2" id="KW-0479">Metal-binding</keyword>
<dbReference type="PANTHER" id="PTHR10291">
    <property type="entry name" value="DEHYDRODOLICHYL DIPHOSPHATE SYNTHASE FAMILY MEMBER"/>
    <property type="match status" value="1"/>
</dbReference>
<dbReference type="CDD" id="cd00475">
    <property type="entry name" value="Cis_IPPS"/>
    <property type="match status" value="1"/>
</dbReference>
<dbReference type="InterPro" id="IPR036424">
    <property type="entry name" value="UPP_synth-like_sf"/>
</dbReference>
<sequence>MSATAAPLAGDGAGGCRHLAIIMDGNGRWAKARRLPRIAGHRAGVEAVRRVVEAAPGLGLDVLTLYAFSSENWKRPADEVSDLMGLLKHYVQSEIDNLHRNGVRLDFIGNWRALKPDMVALLERARERTAGNQGLSLVMALNYGGQDELVRAARGLAADVAAGRLNADDVTAEALEARLDTAQWPLPDAVLRTSGELRLSNFLLWQSAYAEFLVTETLWPDFDAAALGAALAEFARRERRFGGR</sequence>
<dbReference type="GO" id="GO:0000287">
    <property type="term" value="F:magnesium ion binding"/>
    <property type="evidence" value="ECO:0007669"/>
    <property type="project" value="UniProtKB-UniRule"/>
</dbReference>
<comment type="subunit">
    <text evidence="2">Homodimer.</text>
</comment>
<evidence type="ECO:0000313" key="4">
    <source>
        <dbReference type="Proteomes" id="UP000216991"/>
    </source>
</evidence>
<dbReference type="PANTHER" id="PTHR10291:SF0">
    <property type="entry name" value="DEHYDRODOLICHYL DIPHOSPHATE SYNTHASE 2"/>
    <property type="match status" value="1"/>
</dbReference>
<organism evidence="3 4">
    <name type="scientific">Sandarakinorhabdus cyanobacteriorum</name>
    <dbReference type="NCBI Taxonomy" id="1981098"/>
    <lineage>
        <taxon>Bacteria</taxon>
        <taxon>Pseudomonadati</taxon>
        <taxon>Pseudomonadota</taxon>
        <taxon>Alphaproteobacteria</taxon>
        <taxon>Sphingomonadales</taxon>
        <taxon>Sphingosinicellaceae</taxon>
        <taxon>Sandarakinorhabdus</taxon>
    </lineage>
</organism>
<feature type="binding site" evidence="2">
    <location>
        <position position="29"/>
    </location>
    <ligand>
        <name>substrate</name>
    </ligand>
</feature>
<dbReference type="Proteomes" id="UP000216991">
    <property type="component" value="Unassembled WGS sequence"/>
</dbReference>
<dbReference type="Gene3D" id="3.40.1180.10">
    <property type="entry name" value="Decaprenyl diphosphate synthase-like"/>
    <property type="match status" value="1"/>
</dbReference>
<gene>
    <name evidence="3" type="primary">uppS</name>
    <name evidence="3" type="ORF">CHU93_15885</name>
</gene>
<feature type="binding site" evidence="2">
    <location>
        <position position="75"/>
    </location>
    <ligand>
        <name>substrate</name>
    </ligand>
</feature>
<comment type="function">
    <text evidence="2">Catalyzes the condensation of isopentenyl diphosphate (IPP) with allylic pyrophosphates generating different type of terpenoids.</text>
</comment>
<dbReference type="GO" id="GO:0008834">
    <property type="term" value="F:ditrans,polycis-undecaprenyl-diphosphate synthase [(2E,6E)-farnesyl-diphosphate specific] activity"/>
    <property type="evidence" value="ECO:0007669"/>
    <property type="project" value="TreeGrafter"/>
</dbReference>
<keyword evidence="2" id="KW-0460">Magnesium</keyword>
<feature type="binding site" evidence="2">
    <location>
        <position position="24"/>
    </location>
    <ligand>
        <name>Mg(2+)</name>
        <dbReference type="ChEBI" id="CHEBI:18420"/>
    </ligand>
</feature>
<keyword evidence="4" id="KW-1185">Reference proteome</keyword>
<feature type="binding site" evidence="2">
    <location>
        <position position="192"/>
    </location>
    <ligand>
        <name>substrate</name>
    </ligand>
</feature>